<evidence type="ECO:0000313" key="1">
    <source>
        <dbReference type="EMBL" id="JAP47044.1"/>
    </source>
</evidence>
<protein>
    <recommendedName>
        <fullName evidence="2">Reverse transcriptase domain-containing protein</fullName>
    </recommendedName>
</protein>
<sequence length="177" mass="20041">MYSPLAAITCCLLKTLQSSRGTEPQEFSQALSINGIDVLIDLLRFYKINLGRAFYQIQISRGNASFVECHTTPFGLFTLLRMPSRLHKASQTAKVFVNRMLHGLSFVDASIDGLLLLSFPTEDHMEHFAKVFDRLQNLSLFLTLPSVFFRCSLPRVTRTPSLLSWLPSSSFEILDHL</sequence>
<organism evidence="1">
    <name type="scientific">Schistocephalus solidus</name>
    <name type="common">Tapeworm</name>
    <dbReference type="NCBI Taxonomy" id="70667"/>
    <lineage>
        <taxon>Eukaryota</taxon>
        <taxon>Metazoa</taxon>
        <taxon>Spiralia</taxon>
        <taxon>Lophotrochozoa</taxon>
        <taxon>Platyhelminthes</taxon>
        <taxon>Cestoda</taxon>
        <taxon>Eucestoda</taxon>
        <taxon>Diphyllobothriidea</taxon>
        <taxon>Diphyllobothriidae</taxon>
        <taxon>Schistocephalus</taxon>
    </lineage>
</organism>
<name>A0A0X3P4Y7_SCHSO</name>
<accession>A0A0X3P4Y7</accession>
<proteinExistence type="predicted"/>
<dbReference type="EMBL" id="GEEE01016181">
    <property type="protein sequence ID" value="JAP47044.1"/>
    <property type="molecule type" value="Transcribed_RNA"/>
</dbReference>
<evidence type="ECO:0008006" key="2">
    <source>
        <dbReference type="Google" id="ProtNLM"/>
    </source>
</evidence>
<gene>
    <name evidence="1" type="ORF">TR105155</name>
</gene>
<dbReference type="InterPro" id="IPR043128">
    <property type="entry name" value="Rev_trsase/Diguanyl_cyclase"/>
</dbReference>
<dbReference type="InterPro" id="IPR043502">
    <property type="entry name" value="DNA/RNA_pol_sf"/>
</dbReference>
<dbReference type="AlphaFoldDB" id="A0A0X3P4Y7"/>
<dbReference type="SUPFAM" id="SSF56672">
    <property type="entry name" value="DNA/RNA polymerases"/>
    <property type="match status" value="1"/>
</dbReference>
<dbReference type="Gene3D" id="3.30.70.270">
    <property type="match status" value="1"/>
</dbReference>
<reference evidence="1" key="1">
    <citation type="submission" date="2016-01" db="EMBL/GenBank/DDBJ databases">
        <title>Reference transcriptome for the parasite Schistocephalus solidus: insights into the molecular evolution of parasitism.</title>
        <authorList>
            <person name="Hebert F.O."/>
            <person name="Grambauer S."/>
            <person name="Barber I."/>
            <person name="Landry C.R."/>
            <person name="Aubin-Horth N."/>
        </authorList>
    </citation>
    <scope>NUCLEOTIDE SEQUENCE</scope>
</reference>
<dbReference type="Gene3D" id="3.10.10.10">
    <property type="entry name" value="HIV Type 1 Reverse Transcriptase, subunit A, domain 1"/>
    <property type="match status" value="1"/>
</dbReference>